<keyword evidence="2" id="KW-1185">Reference proteome</keyword>
<gene>
    <name evidence="1" type="ORF">SAMN04487928_101192</name>
</gene>
<evidence type="ECO:0000313" key="2">
    <source>
        <dbReference type="Proteomes" id="UP000182624"/>
    </source>
</evidence>
<evidence type="ECO:0000313" key="1">
    <source>
        <dbReference type="EMBL" id="SFP38695.1"/>
    </source>
</evidence>
<dbReference type="InterPro" id="IPR016181">
    <property type="entry name" value="Acyl_CoA_acyltransferase"/>
</dbReference>
<dbReference type="EMBL" id="FOXO01000001">
    <property type="protein sequence ID" value="SFP38695.1"/>
    <property type="molecule type" value="Genomic_DNA"/>
</dbReference>
<dbReference type="SUPFAM" id="SSF55729">
    <property type="entry name" value="Acyl-CoA N-acyltransferases (Nat)"/>
    <property type="match status" value="1"/>
</dbReference>
<dbReference type="RefSeq" id="WP_074882992.1">
    <property type="nucleotide sequence ID" value="NZ_FOXO01000001.1"/>
</dbReference>
<dbReference type="OrthoDB" id="2053366at2"/>
<accession>A0A1I5PXE1</accession>
<protein>
    <submittedName>
        <fullName evidence="1">Uncharacterized protein</fullName>
    </submittedName>
</protein>
<dbReference type="Proteomes" id="UP000182624">
    <property type="component" value="Unassembled WGS sequence"/>
</dbReference>
<dbReference type="AlphaFoldDB" id="A0A1I5PXE1"/>
<dbReference type="Gene3D" id="3.40.630.30">
    <property type="match status" value="1"/>
</dbReference>
<name>A0A1I5PXE1_9FIRM</name>
<organism evidence="1 2">
    <name type="scientific">Butyrivibrio proteoclasticus</name>
    <dbReference type="NCBI Taxonomy" id="43305"/>
    <lineage>
        <taxon>Bacteria</taxon>
        <taxon>Bacillati</taxon>
        <taxon>Bacillota</taxon>
        <taxon>Clostridia</taxon>
        <taxon>Lachnospirales</taxon>
        <taxon>Lachnospiraceae</taxon>
        <taxon>Butyrivibrio</taxon>
    </lineage>
</organism>
<reference evidence="2" key="1">
    <citation type="submission" date="2016-10" db="EMBL/GenBank/DDBJ databases">
        <authorList>
            <person name="Varghese N."/>
            <person name="Submissions S."/>
        </authorList>
    </citation>
    <scope>NUCLEOTIDE SEQUENCE [LARGE SCALE GENOMIC DNA]</scope>
    <source>
        <strain evidence="2">P18</strain>
    </source>
</reference>
<proteinExistence type="predicted"/>
<sequence length="109" mass="12620">MSEKRQIDSFTPEIVKITDKCNLPFNAGQEFSNFNSFLAYDVEDYFLNGDGVTYLIKNGDDVVAFYCISAGAIPYNYICENESQMWGISIVEIRMFAVDEHYQDVFFEY</sequence>